<gene>
    <name evidence="1" type="ORF">CRG98_013750</name>
</gene>
<keyword evidence="2" id="KW-1185">Reference proteome</keyword>
<reference evidence="1 2" key="1">
    <citation type="submission" date="2017-11" db="EMBL/GenBank/DDBJ databases">
        <title>De-novo sequencing of pomegranate (Punica granatum L.) genome.</title>
        <authorList>
            <person name="Akparov Z."/>
            <person name="Amiraslanov A."/>
            <person name="Hajiyeva S."/>
            <person name="Abbasov M."/>
            <person name="Kaur K."/>
            <person name="Hamwieh A."/>
            <person name="Solovyev V."/>
            <person name="Salamov A."/>
            <person name="Braich B."/>
            <person name="Kosarev P."/>
            <person name="Mahmoud A."/>
            <person name="Hajiyev E."/>
            <person name="Babayeva S."/>
            <person name="Izzatullayeva V."/>
            <person name="Mammadov A."/>
            <person name="Mammadov A."/>
            <person name="Sharifova S."/>
            <person name="Ojaghi J."/>
            <person name="Eynullazada K."/>
            <person name="Bayramov B."/>
            <person name="Abdulazimova A."/>
            <person name="Shahmuradov I."/>
        </authorList>
    </citation>
    <scope>NUCLEOTIDE SEQUENCE [LARGE SCALE GENOMIC DNA]</scope>
    <source>
        <strain evidence="2">cv. AG2017</strain>
        <tissue evidence="1">Leaf</tissue>
    </source>
</reference>
<name>A0A2I0KDL3_PUNGR</name>
<evidence type="ECO:0000313" key="2">
    <source>
        <dbReference type="Proteomes" id="UP000233551"/>
    </source>
</evidence>
<sequence length="306" mass="34362">MRRELVWRNIDPRASPFEVSLPPFQPTPDLGLQALLGFLVTSQLPRLRRVVPTTFDRSLTILTRPMTRRSAKDLACRAPPPALIVGPSAISNHRAKPLESLLAAWPTPPTYSHLRPSRVQSGTRPLLGTSTEPGSFFHISRFGAKKNVKARESHELTLDHTLEEVVESPHGSVEPKTASSSSILACSHVFTFFSFPVPAPFYRFRQISCLFILRREGYMRPEAGQVASRPFLRGSVRGSLTYLGSSVGLPFLIEIHFSDFWARYETARVGMHEFFLNHFQEERQVSCLFRGPRDPDGSKGSVDTSY</sequence>
<comment type="caution">
    <text evidence="1">The sequence shown here is derived from an EMBL/GenBank/DDBJ whole genome shotgun (WGS) entry which is preliminary data.</text>
</comment>
<proteinExistence type="predicted"/>
<accession>A0A2I0KDL3</accession>
<evidence type="ECO:0000313" key="1">
    <source>
        <dbReference type="EMBL" id="PKI65846.1"/>
    </source>
</evidence>
<dbReference type="AlphaFoldDB" id="A0A2I0KDL3"/>
<protein>
    <submittedName>
        <fullName evidence="1">Uncharacterized protein</fullName>
    </submittedName>
</protein>
<dbReference type="Proteomes" id="UP000233551">
    <property type="component" value="Unassembled WGS sequence"/>
</dbReference>
<organism evidence="1 2">
    <name type="scientific">Punica granatum</name>
    <name type="common">Pomegranate</name>
    <dbReference type="NCBI Taxonomy" id="22663"/>
    <lineage>
        <taxon>Eukaryota</taxon>
        <taxon>Viridiplantae</taxon>
        <taxon>Streptophyta</taxon>
        <taxon>Embryophyta</taxon>
        <taxon>Tracheophyta</taxon>
        <taxon>Spermatophyta</taxon>
        <taxon>Magnoliopsida</taxon>
        <taxon>eudicotyledons</taxon>
        <taxon>Gunneridae</taxon>
        <taxon>Pentapetalae</taxon>
        <taxon>rosids</taxon>
        <taxon>malvids</taxon>
        <taxon>Myrtales</taxon>
        <taxon>Lythraceae</taxon>
        <taxon>Punica</taxon>
    </lineage>
</organism>
<dbReference type="EMBL" id="PGOL01000722">
    <property type="protein sequence ID" value="PKI65846.1"/>
    <property type="molecule type" value="Genomic_DNA"/>
</dbReference>